<organism evidence="1 2">
    <name type="scientific">Coptotermes formosanus</name>
    <name type="common">Formosan subterranean termite</name>
    <dbReference type="NCBI Taxonomy" id="36987"/>
    <lineage>
        <taxon>Eukaryota</taxon>
        <taxon>Metazoa</taxon>
        <taxon>Ecdysozoa</taxon>
        <taxon>Arthropoda</taxon>
        <taxon>Hexapoda</taxon>
        <taxon>Insecta</taxon>
        <taxon>Pterygota</taxon>
        <taxon>Neoptera</taxon>
        <taxon>Polyneoptera</taxon>
        <taxon>Dictyoptera</taxon>
        <taxon>Blattodea</taxon>
        <taxon>Blattoidea</taxon>
        <taxon>Termitoidae</taxon>
        <taxon>Rhinotermitidae</taxon>
        <taxon>Coptotermes</taxon>
    </lineage>
</organism>
<reference evidence="2" key="1">
    <citation type="submission" date="2020-01" db="EMBL/GenBank/DDBJ databases">
        <title>Draft genome sequence of the Termite Coptotermes fromosanus.</title>
        <authorList>
            <person name="Itakura S."/>
            <person name="Yosikawa Y."/>
            <person name="Umezawa K."/>
        </authorList>
    </citation>
    <scope>NUCLEOTIDE SEQUENCE [LARGE SCALE GENOMIC DNA]</scope>
</reference>
<sequence>MDRYECFRGASLPYYWVSHPRAQFLILKLVCVWRHQLVIVKCFHYFCVHKCFYFLAWQVIELTSTLIFTGFLSYGGNIPCSRVDDKRIAEVGPDRACAEWLMRNGAFVKWTDDREFLKDYNALPAEGDIRYIQEIDATDSSVMHYGFEYFKGCKCITHVKFHRCLYLKDEALENLSYLKDSLQDLQIISCGNITDKGIKSLHILSKLLSLRIYDLMYLKNKEECMTVLKSKLPNCNIEILDRVPTVM</sequence>
<protein>
    <submittedName>
        <fullName evidence="1">Uncharacterized protein</fullName>
    </submittedName>
</protein>
<dbReference type="SMR" id="A0A6L2P8Z3"/>
<name>A0A6L2P8Z3_COPFO</name>
<dbReference type="Gene3D" id="3.80.10.10">
    <property type="entry name" value="Ribonuclease Inhibitor"/>
    <property type="match status" value="1"/>
</dbReference>
<dbReference type="AlphaFoldDB" id="A0A6L2P8Z3"/>
<dbReference type="InterPro" id="IPR032675">
    <property type="entry name" value="LRR_dom_sf"/>
</dbReference>
<dbReference type="Proteomes" id="UP000502823">
    <property type="component" value="Unassembled WGS sequence"/>
</dbReference>
<evidence type="ECO:0000313" key="1">
    <source>
        <dbReference type="EMBL" id="GFG28704.1"/>
    </source>
</evidence>
<keyword evidence="2" id="KW-1185">Reference proteome</keyword>
<dbReference type="OrthoDB" id="5859291at2759"/>
<dbReference type="FunCoup" id="A0A6L2P8Z3">
    <property type="interactions" value="604"/>
</dbReference>
<dbReference type="SUPFAM" id="SSF52047">
    <property type="entry name" value="RNI-like"/>
    <property type="match status" value="1"/>
</dbReference>
<accession>A0A6L2P8Z3</accession>
<gene>
    <name evidence="1" type="ORF">Cfor_05986</name>
</gene>
<dbReference type="InParanoid" id="A0A6L2P8Z3"/>
<comment type="caution">
    <text evidence="1">The sequence shown here is derived from an EMBL/GenBank/DDBJ whole genome shotgun (WGS) entry which is preliminary data.</text>
</comment>
<proteinExistence type="predicted"/>
<dbReference type="EMBL" id="BLKM01000078">
    <property type="protein sequence ID" value="GFG28704.1"/>
    <property type="molecule type" value="Genomic_DNA"/>
</dbReference>
<evidence type="ECO:0000313" key="2">
    <source>
        <dbReference type="Proteomes" id="UP000502823"/>
    </source>
</evidence>